<comment type="similarity">
    <text evidence="3">Belongs to the PPP phosphatase family. PP-2B subfamily.</text>
</comment>
<dbReference type="EMBL" id="CAJNOQ010000557">
    <property type="protein sequence ID" value="CAF0814411.1"/>
    <property type="molecule type" value="Genomic_DNA"/>
</dbReference>
<feature type="compositionally biased region" description="Low complexity" evidence="13">
    <location>
        <begin position="707"/>
        <end position="716"/>
    </location>
</feature>
<dbReference type="Pfam" id="PF00149">
    <property type="entry name" value="Metallophos"/>
    <property type="match status" value="1"/>
</dbReference>
<dbReference type="GO" id="GO:0097720">
    <property type="term" value="P:calcineurin-mediated signaling"/>
    <property type="evidence" value="ECO:0007669"/>
    <property type="project" value="InterPro"/>
</dbReference>
<dbReference type="OrthoDB" id="10012042at2759"/>
<evidence type="ECO:0000256" key="2">
    <source>
        <dbReference type="ARBA" id="ARBA00001965"/>
    </source>
</evidence>
<comment type="catalytic activity">
    <reaction evidence="11 12">
        <text>O-phospho-L-threonyl-[protein] + H2O = L-threonyl-[protein] + phosphate</text>
        <dbReference type="Rhea" id="RHEA:47004"/>
        <dbReference type="Rhea" id="RHEA-COMP:11060"/>
        <dbReference type="Rhea" id="RHEA-COMP:11605"/>
        <dbReference type="ChEBI" id="CHEBI:15377"/>
        <dbReference type="ChEBI" id="CHEBI:30013"/>
        <dbReference type="ChEBI" id="CHEBI:43474"/>
        <dbReference type="ChEBI" id="CHEBI:61977"/>
        <dbReference type="EC" id="3.1.3.16"/>
    </reaction>
</comment>
<comment type="caution">
    <text evidence="15">The sequence shown here is derived from an EMBL/GenBank/DDBJ whole genome shotgun (WGS) entry which is preliminary data.</text>
</comment>
<dbReference type="PROSITE" id="PS00125">
    <property type="entry name" value="SER_THR_PHOSPHATASE"/>
    <property type="match status" value="1"/>
</dbReference>
<dbReference type="PRINTS" id="PR00114">
    <property type="entry name" value="STPHPHTASE"/>
</dbReference>
<dbReference type="InterPro" id="IPR043360">
    <property type="entry name" value="PP2B"/>
</dbReference>
<feature type="compositionally biased region" description="Basic and acidic residues" evidence="13">
    <location>
        <begin position="956"/>
        <end position="967"/>
    </location>
</feature>
<feature type="compositionally biased region" description="Polar residues" evidence="13">
    <location>
        <begin position="687"/>
        <end position="699"/>
    </location>
</feature>
<feature type="region of interest" description="Disordered" evidence="13">
    <location>
        <begin position="552"/>
        <end position="579"/>
    </location>
</feature>
<keyword evidence="17" id="KW-1185">Reference proteome</keyword>
<gene>
    <name evidence="15" type="ORF">GPM918_LOCUS4207</name>
    <name evidence="16" type="ORF">SRO942_LOCUS4207</name>
</gene>
<dbReference type="EC" id="3.1.3.16" evidence="12"/>
<feature type="region of interest" description="Disordered" evidence="13">
    <location>
        <begin position="593"/>
        <end position="790"/>
    </location>
</feature>
<dbReference type="InterPro" id="IPR029052">
    <property type="entry name" value="Metallo-depent_PP-like"/>
</dbReference>
<feature type="region of interest" description="Disordered" evidence="13">
    <location>
        <begin position="950"/>
        <end position="1000"/>
    </location>
</feature>
<feature type="compositionally biased region" description="Basic and acidic residues" evidence="13">
    <location>
        <begin position="740"/>
        <end position="757"/>
    </location>
</feature>
<keyword evidence="4" id="KW-0479">Metal-binding</keyword>
<protein>
    <recommendedName>
        <fullName evidence="12">Serine/threonine-protein phosphatase</fullName>
        <ecNumber evidence="12">3.1.3.16</ecNumber>
    </recommendedName>
</protein>
<keyword evidence="8" id="KW-0904">Protein phosphatase</keyword>
<evidence type="ECO:0000259" key="14">
    <source>
        <dbReference type="PROSITE" id="PS00125"/>
    </source>
</evidence>
<evidence type="ECO:0000313" key="15">
    <source>
        <dbReference type="EMBL" id="CAF0814411.1"/>
    </source>
</evidence>
<evidence type="ECO:0000256" key="3">
    <source>
        <dbReference type="ARBA" id="ARBA00009905"/>
    </source>
</evidence>
<dbReference type="InterPro" id="IPR006186">
    <property type="entry name" value="Ser/Thr-sp_prot-phosphatase"/>
</dbReference>
<reference evidence="15" key="1">
    <citation type="submission" date="2021-02" db="EMBL/GenBank/DDBJ databases">
        <authorList>
            <person name="Nowell W R."/>
        </authorList>
    </citation>
    <scope>NUCLEOTIDE SEQUENCE</scope>
</reference>
<feature type="compositionally biased region" description="Basic and acidic residues" evidence="13">
    <location>
        <begin position="593"/>
        <end position="605"/>
    </location>
</feature>
<feature type="compositionally biased region" description="Low complexity" evidence="13">
    <location>
        <begin position="44"/>
        <end position="60"/>
    </location>
</feature>
<keyword evidence="7" id="KW-0112">Calmodulin-binding</keyword>
<evidence type="ECO:0000256" key="8">
    <source>
        <dbReference type="ARBA" id="ARBA00022912"/>
    </source>
</evidence>
<dbReference type="PANTHER" id="PTHR45673">
    <property type="entry name" value="SERINE/THREONINE-PROTEIN PHOSPHATASE 2B CATALYTIC SUBUNIT 1-RELATED"/>
    <property type="match status" value="1"/>
</dbReference>
<dbReference type="Gene3D" id="3.60.21.10">
    <property type="match status" value="1"/>
</dbReference>
<evidence type="ECO:0000256" key="12">
    <source>
        <dbReference type="RuleBase" id="RU004273"/>
    </source>
</evidence>
<proteinExistence type="inferred from homology"/>
<feature type="compositionally biased region" description="Low complexity" evidence="13">
    <location>
        <begin position="639"/>
        <end position="659"/>
    </location>
</feature>
<comment type="cofactor">
    <cofactor evidence="2">
        <name>Fe(3+)</name>
        <dbReference type="ChEBI" id="CHEBI:29034"/>
    </cofactor>
</comment>
<dbReference type="GO" id="GO:0046872">
    <property type="term" value="F:metal ion binding"/>
    <property type="evidence" value="ECO:0007669"/>
    <property type="project" value="UniProtKB-KW"/>
</dbReference>
<evidence type="ECO:0000256" key="10">
    <source>
        <dbReference type="ARBA" id="ARBA00047761"/>
    </source>
</evidence>
<feature type="region of interest" description="Disordered" evidence="13">
    <location>
        <begin position="44"/>
        <end position="69"/>
    </location>
</feature>
<evidence type="ECO:0000256" key="5">
    <source>
        <dbReference type="ARBA" id="ARBA00022801"/>
    </source>
</evidence>
<organism evidence="15 17">
    <name type="scientific">Didymodactylos carnosus</name>
    <dbReference type="NCBI Taxonomy" id="1234261"/>
    <lineage>
        <taxon>Eukaryota</taxon>
        <taxon>Metazoa</taxon>
        <taxon>Spiralia</taxon>
        <taxon>Gnathifera</taxon>
        <taxon>Rotifera</taxon>
        <taxon>Eurotatoria</taxon>
        <taxon>Bdelloidea</taxon>
        <taxon>Philodinida</taxon>
        <taxon>Philodinidae</taxon>
        <taxon>Didymodactylos</taxon>
    </lineage>
</organism>
<name>A0A813TU13_9BILA</name>
<dbReference type="AlphaFoldDB" id="A0A813TU13"/>
<keyword evidence="6" id="KW-0862">Zinc</keyword>
<evidence type="ECO:0000256" key="7">
    <source>
        <dbReference type="ARBA" id="ARBA00022860"/>
    </source>
</evidence>
<accession>A0A813TU13</accession>
<dbReference type="InterPro" id="IPR041751">
    <property type="entry name" value="MPP_PP2B"/>
</dbReference>
<dbReference type="Proteomes" id="UP000663829">
    <property type="component" value="Unassembled WGS sequence"/>
</dbReference>
<dbReference type="SUPFAM" id="SSF56300">
    <property type="entry name" value="Metallo-dependent phosphatases"/>
    <property type="match status" value="1"/>
</dbReference>
<dbReference type="InterPro" id="IPR004843">
    <property type="entry name" value="Calcineurin-like_PHP"/>
</dbReference>
<dbReference type="GO" id="GO:0005516">
    <property type="term" value="F:calmodulin binding"/>
    <property type="evidence" value="ECO:0007669"/>
    <property type="project" value="UniProtKB-KW"/>
</dbReference>
<sequence length="1000" mass="114334">MLIEYCSFLSSTSSHHSKDVHHIHSSSTNIVTDIDQKQNDISINEKTMSSSNNSTTKIKSPQLHHERSLPPPVAHRLTINDLFDTTPTLPNSKPRLDILKDHLLQEGRLTEEAALLIIEKGETLLRHENTLIDLEAPITICGDIHGQFYDLMKLIEVGGAPATTRYLFLGDYVDRGYFSIECVLYLWSLKITYPTTFFLLRGNHECRHLTEYFTFKTECKIKYTERVYDACMRAFDALPLAGLIEKQFFCVHGGLSPEILTLDDIRKLDRFKEPPPYGPMCDLLWSDPIDDYGHEKTVDEKFLFNATRGCSYFYTFKAVQDFLLRNSLLTVIRAHEAQDVGYRMYRKCSQTGFPSLMTIFSAPNYLDVYQNKAAVLKYDTNVVNIRQFNYTNHPYWLPNFMNVFTWSLPFVGEKVTEMLINILNICSEEELITDPDQENSDNTAEANNFRREAIRSKIRAVGKMAKVYSSLREASENAISLKGLTPASSTENLTMMDSATDSENNGDKSLKQKITDFSFSTAKSLDQVNERMPPWLDEESRQRLIKTQMNSTKKIVSDEHTKPVIQQQQFDNEEEKHTSPIVVICREDDVKEQQKINDNNKKQLSDNETDFTLDKMKSSTDSSINNHNQKKQQIEKKQTTQSLPTETGDKMTTTTTPLKDNTEPIDLTPIQPRLSDDEHLKSSSSSNRFSLKNPMSSIRSWVKKQRSNASTTSDDTNNNDDNNDENHNNYSTINSVTRQKSSDEKHTRTNSSNHEHQNLTTTSTHQQLQTCSSTPHNYTSPLSSRKKKLSLRGANPISLLKRSSDSHVPVDNNSENGLTTTMTGATVEQQNSPLAGAYSMLKNVLSSHRHTTMSSKTPNVQKKDEKLTNDCDKDDLDALARQMIIQETKRQAMRAKEEGALGWLKPKLVTNRKFLGNMLISNAVHNTYKNQTRQQTSTTSTTTYIEKQIKVVSNNNDERQRSSDNGRKYKRRHQRNESSDSDDSDHKSYSNKERHKKQKR</sequence>
<evidence type="ECO:0000256" key="6">
    <source>
        <dbReference type="ARBA" id="ARBA00022833"/>
    </source>
</evidence>
<comment type="cofactor">
    <cofactor evidence="1">
        <name>Zn(2+)</name>
        <dbReference type="ChEBI" id="CHEBI:29105"/>
    </cofactor>
</comment>
<dbReference type="SMART" id="SM00156">
    <property type="entry name" value="PP2Ac"/>
    <property type="match status" value="1"/>
</dbReference>
<evidence type="ECO:0000256" key="13">
    <source>
        <dbReference type="SAM" id="MobiDB-lite"/>
    </source>
</evidence>
<evidence type="ECO:0000256" key="4">
    <source>
        <dbReference type="ARBA" id="ARBA00022723"/>
    </source>
</evidence>
<evidence type="ECO:0000313" key="16">
    <source>
        <dbReference type="EMBL" id="CAF3600354.1"/>
    </source>
</evidence>
<dbReference type="Proteomes" id="UP000681722">
    <property type="component" value="Unassembled WGS sequence"/>
</dbReference>
<dbReference type="FunFam" id="3.60.21.10:FF:000002">
    <property type="entry name" value="Serine/threonine-protein phosphatase"/>
    <property type="match status" value="1"/>
</dbReference>
<dbReference type="EMBL" id="CAJOBC010000557">
    <property type="protein sequence ID" value="CAF3600354.1"/>
    <property type="molecule type" value="Genomic_DNA"/>
</dbReference>
<evidence type="ECO:0000256" key="9">
    <source>
        <dbReference type="ARBA" id="ARBA00023004"/>
    </source>
</evidence>
<keyword evidence="5 12" id="KW-0378">Hydrolase</keyword>
<evidence type="ECO:0000256" key="11">
    <source>
        <dbReference type="ARBA" id="ARBA00048336"/>
    </source>
</evidence>
<evidence type="ECO:0000313" key="17">
    <source>
        <dbReference type="Proteomes" id="UP000663829"/>
    </source>
</evidence>
<evidence type="ECO:0000256" key="1">
    <source>
        <dbReference type="ARBA" id="ARBA00001947"/>
    </source>
</evidence>
<dbReference type="GO" id="GO:0033192">
    <property type="term" value="F:calmodulin-dependent protein phosphatase activity"/>
    <property type="evidence" value="ECO:0007669"/>
    <property type="project" value="InterPro"/>
</dbReference>
<feature type="compositionally biased region" description="Low complexity" evidence="13">
    <location>
        <begin position="760"/>
        <end position="774"/>
    </location>
</feature>
<dbReference type="CDD" id="cd07416">
    <property type="entry name" value="MPP_PP2B"/>
    <property type="match status" value="1"/>
</dbReference>
<feature type="domain" description="Serine/threonine specific protein phosphatases" evidence="14">
    <location>
        <begin position="200"/>
        <end position="205"/>
    </location>
</feature>
<keyword evidence="9" id="KW-0408">Iron</keyword>
<comment type="catalytic activity">
    <reaction evidence="10">
        <text>O-phospho-L-seryl-[protein] + H2O = L-seryl-[protein] + phosphate</text>
        <dbReference type="Rhea" id="RHEA:20629"/>
        <dbReference type="Rhea" id="RHEA-COMP:9863"/>
        <dbReference type="Rhea" id="RHEA-COMP:11604"/>
        <dbReference type="ChEBI" id="CHEBI:15377"/>
        <dbReference type="ChEBI" id="CHEBI:29999"/>
        <dbReference type="ChEBI" id="CHEBI:43474"/>
        <dbReference type="ChEBI" id="CHEBI:83421"/>
        <dbReference type="EC" id="3.1.3.16"/>
    </reaction>
</comment>